<keyword evidence="2" id="KW-1185">Reference proteome</keyword>
<organism evidence="1 2">
    <name type="scientific">Trichinella patagoniensis</name>
    <dbReference type="NCBI Taxonomy" id="990121"/>
    <lineage>
        <taxon>Eukaryota</taxon>
        <taxon>Metazoa</taxon>
        <taxon>Ecdysozoa</taxon>
        <taxon>Nematoda</taxon>
        <taxon>Enoplea</taxon>
        <taxon>Dorylaimia</taxon>
        <taxon>Trichinellida</taxon>
        <taxon>Trichinellidae</taxon>
        <taxon>Trichinella</taxon>
    </lineage>
</organism>
<protein>
    <submittedName>
        <fullName evidence="1">Uncharacterized protein</fullName>
    </submittedName>
</protein>
<comment type="caution">
    <text evidence="1">The sequence shown here is derived from an EMBL/GenBank/DDBJ whole genome shotgun (WGS) entry which is preliminary data.</text>
</comment>
<dbReference type="Proteomes" id="UP000054783">
    <property type="component" value="Unassembled WGS sequence"/>
</dbReference>
<evidence type="ECO:0000313" key="2">
    <source>
        <dbReference type="Proteomes" id="UP000054783"/>
    </source>
</evidence>
<dbReference type="EMBL" id="JYDQ01002240">
    <property type="protein sequence ID" value="KRY04057.1"/>
    <property type="molecule type" value="Genomic_DNA"/>
</dbReference>
<name>A0A0V0YUR3_9BILA</name>
<sequence>MKTITKTVKKSQYLRKEAKQRMSLKLHMKNSYRYFG</sequence>
<evidence type="ECO:0000313" key="1">
    <source>
        <dbReference type="EMBL" id="KRY04057.1"/>
    </source>
</evidence>
<reference evidence="1 2" key="1">
    <citation type="submission" date="2015-01" db="EMBL/GenBank/DDBJ databases">
        <title>Evolution of Trichinella species and genotypes.</title>
        <authorList>
            <person name="Korhonen P.K."/>
            <person name="Edoardo P."/>
            <person name="Giuseppe L.R."/>
            <person name="Gasser R.B."/>
        </authorList>
    </citation>
    <scope>NUCLEOTIDE SEQUENCE [LARGE SCALE GENOMIC DNA]</scope>
    <source>
        <strain evidence="1">ISS2496</strain>
    </source>
</reference>
<dbReference type="AlphaFoldDB" id="A0A0V0YUR3"/>
<gene>
    <name evidence="1" type="ORF">T12_13729</name>
</gene>
<accession>A0A0V0YUR3</accession>
<proteinExistence type="predicted"/>